<proteinExistence type="predicted"/>
<reference evidence="2 3" key="1">
    <citation type="submission" date="2023-07" db="EMBL/GenBank/DDBJ databases">
        <title>Genomic Encyclopedia of Type Strains, Phase IV (KMG-IV): sequencing the most valuable type-strain genomes for metagenomic binning, comparative biology and taxonomic classification.</title>
        <authorList>
            <person name="Goeker M."/>
        </authorList>
    </citation>
    <scope>NUCLEOTIDE SEQUENCE [LARGE SCALE GENOMIC DNA]</scope>
    <source>
        <strain evidence="2 3">NIO-1023</strain>
    </source>
</reference>
<dbReference type="Proteomes" id="UP001232163">
    <property type="component" value="Unassembled WGS sequence"/>
</dbReference>
<name>A0ABT9MIA4_9DEIO</name>
<dbReference type="RefSeq" id="WP_307469445.1">
    <property type="nucleotide sequence ID" value="NZ_JAURUR010000024.1"/>
</dbReference>
<accession>A0ABT9MIA4</accession>
<evidence type="ECO:0000256" key="1">
    <source>
        <dbReference type="SAM" id="MobiDB-lite"/>
    </source>
</evidence>
<evidence type="ECO:0000313" key="2">
    <source>
        <dbReference type="EMBL" id="MDP9766328.1"/>
    </source>
</evidence>
<gene>
    <name evidence="2" type="ORF">QO006_003793</name>
</gene>
<dbReference type="EMBL" id="JAURUR010000024">
    <property type="protein sequence ID" value="MDP9766328.1"/>
    <property type="molecule type" value="Genomic_DNA"/>
</dbReference>
<keyword evidence="3" id="KW-1185">Reference proteome</keyword>
<sequence length="178" mass="19677">MTRESVSIRDQRYQYLVQDHGLQGFDLILYRAAPPRSLVEVLTRDLLRPAPGVEVARMSVGAVNGDDVLNQEVGFGYARCRLRVVHEFRNLGLGTWLLRQARVQAGARRSGLAGELHAGQEARARSYYTRHGARLIERPLHPRHPWVVLDANAALDPGSGEEPGRGTPGRAGRGQQVA</sequence>
<feature type="region of interest" description="Disordered" evidence="1">
    <location>
        <begin position="154"/>
        <end position="178"/>
    </location>
</feature>
<evidence type="ECO:0000313" key="3">
    <source>
        <dbReference type="Proteomes" id="UP001232163"/>
    </source>
</evidence>
<protein>
    <submittedName>
        <fullName evidence="2">GNAT superfamily N-acetyltransferase</fullName>
    </submittedName>
</protein>
<dbReference type="SUPFAM" id="SSF55729">
    <property type="entry name" value="Acyl-CoA N-acyltransferases (Nat)"/>
    <property type="match status" value="1"/>
</dbReference>
<organism evidence="2 3">
    <name type="scientific">Deinococcus enclensis</name>
    <dbReference type="NCBI Taxonomy" id="1049582"/>
    <lineage>
        <taxon>Bacteria</taxon>
        <taxon>Thermotogati</taxon>
        <taxon>Deinococcota</taxon>
        <taxon>Deinococci</taxon>
        <taxon>Deinococcales</taxon>
        <taxon>Deinococcaceae</taxon>
        <taxon>Deinococcus</taxon>
    </lineage>
</organism>
<dbReference type="InterPro" id="IPR016181">
    <property type="entry name" value="Acyl_CoA_acyltransferase"/>
</dbReference>
<comment type="caution">
    <text evidence="2">The sequence shown here is derived from an EMBL/GenBank/DDBJ whole genome shotgun (WGS) entry which is preliminary data.</text>
</comment>